<sequence>MERGQTIVGFATEGSKSIPQYSRACVLCRRNKTKCDLFPGQSVKPPGMALTTPTVEYADILCAKKTEGSDLPGKGKRRELPVPKDIGELLVQLYTRVGEVAKENAALHSSLTLLHARVTSLTQLSASQKAQMESMEKVMKSIESKLDHRRQDKHALPTPRPPASPAPASAFPPPALPLPASPPPASPPPASPAPPRFLSLASSNPA</sequence>
<gene>
    <name evidence="1" type="ORF">JR316_0012492</name>
</gene>
<accession>A0ACB8GIN4</accession>
<name>A0ACB8GIN4_PSICU</name>
<reference evidence="1" key="1">
    <citation type="submission" date="2021-10" db="EMBL/GenBank/DDBJ databases">
        <title>Psilocybe cubensis genome.</title>
        <authorList>
            <person name="Mckernan K.J."/>
            <person name="Crawford S."/>
            <person name="Trippe A."/>
            <person name="Kane L.T."/>
            <person name="Mclaughlin S."/>
        </authorList>
    </citation>
    <scope>NUCLEOTIDE SEQUENCE</scope>
    <source>
        <strain evidence="1">MGC-MH-2018</strain>
    </source>
</reference>
<proteinExistence type="predicted"/>
<evidence type="ECO:0000313" key="2">
    <source>
        <dbReference type="Proteomes" id="UP000664032"/>
    </source>
</evidence>
<keyword evidence="2" id="KW-1185">Reference proteome</keyword>
<dbReference type="EMBL" id="JAFIQS020000012">
    <property type="protein sequence ID" value="KAH9475381.1"/>
    <property type="molecule type" value="Genomic_DNA"/>
</dbReference>
<protein>
    <submittedName>
        <fullName evidence="1">Uncharacterized protein</fullName>
    </submittedName>
</protein>
<comment type="caution">
    <text evidence="1">The sequence shown here is derived from an EMBL/GenBank/DDBJ whole genome shotgun (WGS) entry which is preliminary data.</text>
</comment>
<organism evidence="1 2">
    <name type="scientific">Psilocybe cubensis</name>
    <name type="common">Psychedelic mushroom</name>
    <name type="synonym">Stropharia cubensis</name>
    <dbReference type="NCBI Taxonomy" id="181762"/>
    <lineage>
        <taxon>Eukaryota</taxon>
        <taxon>Fungi</taxon>
        <taxon>Dikarya</taxon>
        <taxon>Basidiomycota</taxon>
        <taxon>Agaricomycotina</taxon>
        <taxon>Agaricomycetes</taxon>
        <taxon>Agaricomycetidae</taxon>
        <taxon>Agaricales</taxon>
        <taxon>Agaricineae</taxon>
        <taxon>Strophariaceae</taxon>
        <taxon>Psilocybe</taxon>
    </lineage>
</organism>
<dbReference type="Proteomes" id="UP000664032">
    <property type="component" value="Unassembled WGS sequence"/>
</dbReference>
<evidence type="ECO:0000313" key="1">
    <source>
        <dbReference type="EMBL" id="KAH9475381.1"/>
    </source>
</evidence>